<organism evidence="1 4">
    <name type="scientific">Carbonactinospora thermoautotrophica</name>
    <dbReference type="NCBI Taxonomy" id="1469144"/>
    <lineage>
        <taxon>Bacteria</taxon>
        <taxon>Bacillati</taxon>
        <taxon>Actinomycetota</taxon>
        <taxon>Actinomycetes</taxon>
        <taxon>Kitasatosporales</taxon>
        <taxon>Carbonactinosporaceae</taxon>
        <taxon>Carbonactinospora</taxon>
    </lineage>
</organism>
<name>A0A132N5F8_9ACTN</name>
<dbReference type="GO" id="GO:0006598">
    <property type="term" value="P:polyamine catabolic process"/>
    <property type="evidence" value="ECO:0007669"/>
    <property type="project" value="TreeGrafter"/>
</dbReference>
<dbReference type="Pfam" id="PF07722">
    <property type="entry name" value="Peptidase_C26"/>
    <property type="match status" value="1"/>
</dbReference>
<gene>
    <name evidence="1" type="ORF">TH66_06240</name>
    <name evidence="2" type="ORF">TR74_09505</name>
</gene>
<dbReference type="PROSITE" id="PS51273">
    <property type="entry name" value="GATASE_TYPE_1"/>
    <property type="match status" value="1"/>
</dbReference>
<dbReference type="EMBL" id="JYIK01000809">
    <property type="protein sequence ID" value="KWX09450.1"/>
    <property type="molecule type" value="Genomic_DNA"/>
</dbReference>
<keyword evidence="1" id="KW-0808">Transferase</keyword>
<dbReference type="InterPro" id="IPR029062">
    <property type="entry name" value="Class_I_gatase-like"/>
</dbReference>
<evidence type="ECO:0000313" key="3">
    <source>
        <dbReference type="Proteomes" id="UP000070598"/>
    </source>
</evidence>
<dbReference type="CDD" id="cd01745">
    <property type="entry name" value="GATase1_2"/>
    <property type="match status" value="1"/>
</dbReference>
<dbReference type="AlphaFoldDB" id="A0A132N5F8"/>
<dbReference type="OrthoDB" id="9813383at2"/>
<dbReference type="PANTHER" id="PTHR43235">
    <property type="entry name" value="GLUTAMINE AMIDOTRANSFERASE PB2B2.05-RELATED"/>
    <property type="match status" value="1"/>
</dbReference>
<evidence type="ECO:0000313" key="4">
    <source>
        <dbReference type="Proteomes" id="UP000070659"/>
    </source>
</evidence>
<comment type="caution">
    <text evidence="1">The sequence shown here is derived from an EMBL/GenBank/DDBJ whole genome shotgun (WGS) entry which is preliminary data.</text>
</comment>
<evidence type="ECO:0000313" key="1">
    <source>
        <dbReference type="EMBL" id="KWX04772.1"/>
    </source>
</evidence>
<dbReference type="InterPro" id="IPR011697">
    <property type="entry name" value="Peptidase_C26"/>
</dbReference>
<dbReference type="PATRIC" id="fig|1469144.8.peg.4269"/>
<keyword evidence="1" id="KW-0315">Glutamine amidotransferase</keyword>
<dbReference type="SUPFAM" id="SSF52317">
    <property type="entry name" value="Class I glutamine amidotransferase-like"/>
    <property type="match status" value="1"/>
</dbReference>
<sequence length="247" mass="26261">MLRRSPVRPVVAISTYLEQARWEEWDLPAALLPAAYAEAVRRSGGLPVLLPPGEAAGTAPDAAGEVLSRVDGLLIAGGADVDPARYGAEPHPRTVAVRPDRDHWETALIREALRQDLPLLGVCRGMQLLNVVLGGTLVQHLPDRVGHHGHAPAPGVFGEHPVELAAGSRLGELLGTKLDGVPTCHHQAVDRLGEGVVAVGWAPDGTVEAIEVPRYGFALGVQWHPEMGDDRAVFAALVERAARRARG</sequence>
<dbReference type="EMBL" id="JYIJ01000014">
    <property type="protein sequence ID" value="KWX04772.1"/>
    <property type="molecule type" value="Genomic_DNA"/>
</dbReference>
<reference evidence="3" key="1">
    <citation type="submission" date="2015-02" db="EMBL/GenBank/DDBJ databases">
        <title>Physiological reanalysis, assessment of diazotrophy, and genome sequences of multiple isolates of Streptomyces thermoautotrophicus.</title>
        <authorList>
            <person name="MacKellar D.C."/>
            <person name="Lieber L."/>
            <person name="Norman J."/>
            <person name="Bolger A."/>
            <person name="Tobin C."/>
            <person name="Murray J.W."/>
            <person name="Friesen M."/>
            <person name="Prell J."/>
        </authorList>
    </citation>
    <scope>NUCLEOTIDE SEQUENCE [LARGE SCALE GENOMIC DNA]</scope>
    <source>
        <strain evidence="3">UBT1</strain>
    </source>
</reference>
<dbReference type="Proteomes" id="UP000070598">
    <property type="component" value="Unassembled WGS sequence"/>
</dbReference>
<dbReference type="GO" id="GO:0005829">
    <property type="term" value="C:cytosol"/>
    <property type="evidence" value="ECO:0007669"/>
    <property type="project" value="TreeGrafter"/>
</dbReference>
<protein>
    <submittedName>
        <fullName evidence="1">Glutamine amidotransferase</fullName>
    </submittedName>
</protein>
<accession>A0A132N5F8</accession>
<dbReference type="GO" id="GO:0033969">
    <property type="term" value="F:gamma-glutamyl-gamma-aminobutyrate hydrolase activity"/>
    <property type="evidence" value="ECO:0007669"/>
    <property type="project" value="TreeGrafter"/>
</dbReference>
<evidence type="ECO:0000313" key="2">
    <source>
        <dbReference type="EMBL" id="KWX09450.1"/>
    </source>
</evidence>
<dbReference type="Gene3D" id="3.40.50.880">
    <property type="match status" value="1"/>
</dbReference>
<reference evidence="1 4" key="2">
    <citation type="submission" date="2015-02" db="EMBL/GenBank/DDBJ databases">
        <title>Physiological reanalysis, assessment of diazotrophy, and genome sequences of multiple isolates of Streptomyces thermoautotrophicus.</title>
        <authorList>
            <person name="MacKellar D.C."/>
            <person name="Lieber L."/>
            <person name="Norman J."/>
            <person name="Bolger A."/>
            <person name="Tobin C."/>
            <person name="Murray J.W."/>
            <person name="Prell J."/>
        </authorList>
    </citation>
    <scope>NUCLEOTIDE SEQUENCE [LARGE SCALE GENOMIC DNA]</scope>
    <source>
        <strain evidence="1 4">UBT1</strain>
    </source>
</reference>
<proteinExistence type="predicted"/>
<dbReference type="PANTHER" id="PTHR43235:SF1">
    <property type="entry name" value="GLUTAMINE AMIDOTRANSFERASE PB2B2.05-RELATED"/>
    <property type="match status" value="1"/>
</dbReference>
<dbReference type="InterPro" id="IPR044668">
    <property type="entry name" value="PuuD-like"/>
</dbReference>
<dbReference type="GO" id="GO:0016740">
    <property type="term" value="F:transferase activity"/>
    <property type="evidence" value="ECO:0007669"/>
    <property type="project" value="UniProtKB-KW"/>
</dbReference>
<dbReference type="Proteomes" id="UP000070659">
    <property type="component" value="Unassembled WGS sequence"/>
</dbReference>